<keyword evidence="8" id="KW-0175">Coiled coil</keyword>
<protein>
    <recommendedName>
        <fullName evidence="10">Zn(2)-C6 fungal-type domain-containing protein</fullName>
    </recommendedName>
</protein>
<dbReference type="GO" id="GO:0005634">
    <property type="term" value="C:nucleus"/>
    <property type="evidence" value="ECO:0007669"/>
    <property type="project" value="UniProtKB-SubCell"/>
</dbReference>
<evidence type="ECO:0000256" key="4">
    <source>
        <dbReference type="ARBA" id="ARBA00023015"/>
    </source>
</evidence>
<dbReference type="SMART" id="SM00066">
    <property type="entry name" value="GAL4"/>
    <property type="match status" value="1"/>
</dbReference>
<evidence type="ECO:0000256" key="6">
    <source>
        <dbReference type="ARBA" id="ARBA00023163"/>
    </source>
</evidence>
<feature type="compositionally biased region" description="Polar residues" evidence="9">
    <location>
        <begin position="744"/>
        <end position="754"/>
    </location>
</feature>
<feature type="compositionally biased region" description="Basic and acidic residues" evidence="9">
    <location>
        <begin position="723"/>
        <end position="743"/>
    </location>
</feature>
<feature type="region of interest" description="Disordered" evidence="9">
    <location>
        <begin position="701"/>
        <end position="761"/>
    </location>
</feature>
<evidence type="ECO:0000313" key="11">
    <source>
        <dbReference type="EMBL" id="ODH38145.1"/>
    </source>
</evidence>
<keyword evidence="6" id="KW-0804">Transcription</keyword>
<dbReference type="InterPro" id="IPR007219">
    <property type="entry name" value="XnlR_reg_dom"/>
</dbReference>
<dbReference type="GO" id="GO:0003677">
    <property type="term" value="F:DNA binding"/>
    <property type="evidence" value="ECO:0007669"/>
    <property type="project" value="UniProtKB-KW"/>
</dbReference>
<dbReference type="SMART" id="SM00906">
    <property type="entry name" value="Fungal_trans"/>
    <property type="match status" value="1"/>
</dbReference>
<organism evidence="11 12">
    <name type="scientific">Paracoccidioides brasiliensis</name>
    <dbReference type="NCBI Taxonomy" id="121759"/>
    <lineage>
        <taxon>Eukaryota</taxon>
        <taxon>Fungi</taxon>
        <taxon>Dikarya</taxon>
        <taxon>Ascomycota</taxon>
        <taxon>Pezizomycotina</taxon>
        <taxon>Eurotiomycetes</taxon>
        <taxon>Eurotiomycetidae</taxon>
        <taxon>Onygenales</taxon>
        <taxon>Ajellomycetaceae</taxon>
        <taxon>Paracoccidioides</taxon>
    </lineage>
</organism>
<dbReference type="InterPro" id="IPR051615">
    <property type="entry name" value="Transcr_Regulatory_Elem"/>
</dbReference>
<keyword evidence="3" id="KW-0862">Zinc</keyword>
<dbReference type="EMBL" id="LZYO01000081">
    <property type="protein sequence ID" value="ODH38145.1"/>
    <property type="molecule type" value="Genomic_DNA"/>
</dbReference>
<evidence type="ECO:0000256" key="8">
    <source>
        <dbReference type="SAM" id="Coils"/>
    </source>
</evidence>
<dbReference type="PANTHER" id="PTHR31313">
    <property type="entry name" value="TY1 ENHANCER ACTIVATOR"/>
    <property type="match status" value="1"/>
</dbReference>
<dbReference type="InterPro" id="IPR036864">
    <property type="entry name" value="Zn2-C6_fun-type_DNA-bd_sf"/>
</dbReference>
<dbReference type="AlphaFoldDB" id="A0A1D2JIG4"/>
<evidence type="ECO:0000256" key="9">
    <source>
        <dbReference type="SAM" id="MobiDB-lite"/>
    </source>
</evidence>
<comment type="subcellular location">
    <subcellularLocation>
        <location evidence="1">Nucleus</location>
    </subcellularLocation>
</comment>
<dbReference type="CDD" id="cd00067">
    <property type="entry name" value="GAL4"/>
    <property type="match status" value="1"/>
</dbReference>
<feature type="region of interest" description="Disordered" evidence="9">
    <location>
        <begin position="86"/>
        <end position="111"/>
    </location>
</feature>
<dbReference type="GO" id="GO:0000981">
    <property type="term" value="F:DNA-binding transcription factor activity, RNA polymerase II-specific"/>
    <property type="evidence" value="ECO:0007669"/>
    <property type="project" value="InterPro"/>
</dbReference>
<evidence type="ECO:0000256" key="3">
    <source>
        <dbReference type="ARBA" id="ARBA00022833"/>
    </source>
</evidence>
<evidence type="ECO:0000256" key="1">
    <source>
        <dbReference type="ARBA" id="ARBA00004123"/>
    </source>
</evidence>
<feature type="compositionally biased region" description="Polar residues" evidence="9">
    <location>
        <begin position="710"/>
        <end position="722"/>
    </location>
</feature>
<dbReference type="Pfam" id="PF00172">
    <property type="entry name" value="Zn_clus"/>
    <property type="match status" value="1"/>
</dbReference>
<dbReference type="PANTHER" id="PTHR31313:SF83">
    <property type="entry name" value="ZN(II)2CYS6 TRANSCRIPTION FACTOR (EUROFUNG)"/>
    <property type="match status" value="1"/>
</dbReference>
<reference evidence="11 12" key="1">
    <citation type="submission" date="2016-06" db="EMBL/GenBank/DDBJ databases">
        <authorList>
            <person name="Kjaerup R.B."/>
            <person name="Dalgaard T.S."/>
            <person name="Juul-Madsen H.R."/>
        </authorList>
    </citation>
    <scope>NUCLEOTIDE SEQUENCE [LARGE SCALE GENOMIC DNA]</scope>
    <source>
        <strain evidence="11 12">Pb300</strain>
    </source>
</reference>
<dbReference type="VEuPathDB" id="FungiDB:PADG_07417"/>
<keyword evidence="7" id="KW-0539">Nucleus</keyword>
<dbReference type="GO" id="GO:0006351">
    <property type="term" value="P:DNA-templated transcription"/>
    <property type="evidence" value="ECO:0007669"/>
    <property type="project" value="InterPro"/>
</dbReference>
<keyword evidence="2" id="KW-0479">Metal-binding</keyword>
<dbReference type="PROSITE" id="PS00463">
    <property type="entry name" value="ZN2_CY6_FUNGAL_1"/>
    <property type="match status" value="1"/>
</dbReference>
<dbReference type="Proteomes" id="UP000242814">
    <property type="component" value="Unassembled WGS sequence"/>
</dbReference>
<dbReference type="Pfam" id="PF04082">
    <property type="entry name" value="Fungal_trans"/>
    <property type="match status" value="1"/>
</dbReference>
<dbReference type="VEuPathDB" id="FungiDB:PABG_03953"/>
<keyword evidence="5" id="KW-0238">DNA-binding</keyword>
<evidence type="ECO:0000256" key="2">
    <source>
        <dbReference type="ARBA" id="ARBA00022723"/>
    </source>
</evidence>
<evidence type="ECO:0000256" key="7">
    <source>
        <dbReference type="ARBA" id="ARBA00023242"/>
    </source>
</evidence>
<dbReference type="Gene3D" id="4.10.240.10">
    <property type="entry name" value="Zn(2)-C6 fungal-type DNA-binding domain"/>
    <property type="match status" value="1"/>
</dbReference>
<evidence type="ECO:0000313" key="12">
    <source>
        <dbReference type="Proteomes" id="UP000242814"/>
    </source>
</evidence>
<dbReference type="GO" id="GO:0008270">
    <property type="term" value="F:zinc ion binding"/>
    <property type="evidence" value="ECO:0007669"/>
    <property type="project" value="InterPro"/>
</dbReference>
<proteinExistence type="predicted"/>
<feature type="domain" description="Zn(2)-C6 fungal-type" evidence="10">
    <location>
        <begin position="120"/>
        <end position="148"/>
    </location>
</feature>
<gene>
    <name evidence="11" type="ORF">ACO22_02559</name>
</gene>
<name>A0A1D2JIG4_PARBR</name>
<evidence type="ECO:0000259" key="10">
    <source>
        <dbReference type="PROSITE" id="PS50048"/>
    </source>
</evidence>
<dbReference type="InterPro" id="IPR001138">
    <property type="entry name" value="Zn2Cys6_DnaBD"/>
</dbReference>
<dbReference type="PROSITE" id="PS50048">
    <property type="entry name" value="ZN2_CY6_FUNGAL_2"/>
    <property type="match status" value="1"/>
</dbReference>
<evidence type="ECO:0000256" key="5">
    <source>
        <dbReference type="ARBA" id="ARBA00023125"/>
    </source>
</evidence>
<accession>A0A1D2JIG4</accession>
<keyword evidence="4" id="KW-0805">Transcription regulation</keyword>
<sequence>MEPPSFHCPLYMQMVPDVDSVPLTLPQNNVNNLKWEEDQVAGSQLQQLQAVPQTLASPLLLRHQSFQEHFSRPLFPPSLQPQTRVLPGLQSHGYPPSHMEKETQPNQSSAKRSGLGYTLACLNCRVKKIKCQPEDGGCDKCKRLGIPCPGPEFDERKRSDPTSADAFYTNDNILAFRPSSKRYIRELHSQIEDLQQKLREIEFQKKVQAREILTLYELNQFPSYHPSSLPKTPPGNIIACLCDGRYQLDGTPRYAGPTSSLHLTLKEDDKNEVWSSVEAWKEGTAGSSQSGGFEVDPDTQKYLLDLYWKYQHTELQVFHQTAFERDMAAGETNFYSKALLYCIMACAARISSRPKIRAMVLPPIKMPGSRQAPPMADRQCLFAEASRLLEEERNQAPRITTIQSLLLLSVIYCAFADDMKGLSLTTAACRLAIDMGLHRDMSKENFTQLEMEVRQITFWGCYAFDRLWSLYLGRAPYLRLDESVTIARLPSSDVILPLHYLIAGAWVSLLELVGFVVEYLNKYEPTTAKINTLSDQLTSWYRRLDPQLHYKSDGLPSIAILHMQYCAAIIVLYRPLAGFGKDDSQKLPGADKFRNICIAHAIQITIYLTDYRAYHRNATTLSGVGLHIIEMASTIFISDITERHKTTDVSQEYSYLAICVKTLLELEQTFLVAKNVRKVLKKVFNLCNLDTDRIKQILKNPSCGLESSPDDATNTKSGPTFESNDKGEGKIDMPTHGDHHSSTEPHMSSQNNAQIPDLSFPTMPYPQFSQQEILYTYTTHNDMYHFGE</sequence>
<dbReference type="SUPFAM" id="SSF57701">
    <property type="entry name" value="Zn2/Cys6 DNA-binding domain"/>
    <property type="match status" value="1"/>
</dbReference>
<comment type="caution">
    <text evidence="11">The sequence shown here is derived from an EMBL/GenBank/DDBJ whole genome shotgun (WGS) entry which is preliminary data.</text>
</comment>
<feature type="coiled-coil region" evidence="8">
    <location>
        <begin position="184"/>
        <end position="211"/>
    </location>
</feature>
<dbReference type="CDD" id="cd12148">
    <property type="entry name" value="fungal_TF_MHR"/>
    <property type="match status" value="1"/>
</dbReference>